<organism evidence="2">
    <name type="scientific">Pundamilia nyererei</name>
    <dbReference type="NCBI Taxonomy" id="303518"/>
    <lineage>
        <taxon>Eukaryota</taxon>
        <taxon>Metazoa</taxon>
        <taxon>Chordata</taxon>
        <taxon>Craniata</taxon>
        <taxon>Vertebrata</taxon>
        <taxon>Euteleostomi</taxon>
        <taxon>Actinopterygii</taxon>
        <taxon>Neopterygii</taxon>
        <taxon>Teleostei</taxon>
        <taxon>Neoteleostei</taxon>
        <taxon>Acanthomorphata</taxon>
        <taxon>Ovalentaria</taxon>
        <taxon>Cichlomorphae</taxon>
        <taxon>Cichliformes</taxon>
        <taxon>Cichlidae</taxon>
        <taxon>African cichlids</taxon>
        <taxon>Pseudocrenilabrinae</taxon>
        <taxon>Haplochromini</taxon>
        <taxon>Pundamilia</taxon>
    </lineage>
</organism>
<evidence type="ECO:0000313" key="2">
    <source>
        <dbReference type="Ensembl" id="ENSPNYP00000018814.1"/>
    </source>
</evidence>
<dbReference type="Ensembl" id="ENSPNYT00000019286.1">
    <property type="protein sequence ID" value="ENSPNYP00000018814.1"/>
    <property type="gene ID" value="ENSPNYG00000014215.1"/>
</dbReference>
<accession>A0A3B4G9S2</accession>
<sequence>DGELGPRGPLLYRDPQDLLEFKDLWVSQDCRYVPQFKNNKKTHKDGEPGPRGQQGMNGAKGDEGPRGFKGGSGPSGLQVKKKKSTEFQE</sequence>
<feature type="region of interest" description="Disordered" evidence="1">
    <location>
        <begin position="34"/>
        <end position="89"/>
    </location>
</feature>
<dbReference type="AlphaFoldDB" id="A0A3B4G9S2"/>
<dbReference type="GeneTree" id="ENSGT00940000182477"/>
<name>A0A3B4G9S2_9CICH</name>
<reference evidence="2" key="1">
    <citation type="submission" date="2023-09" db="UniProtKB">
        <authorList>
            <consortium name="Ensembl"/>
        </authorList>
    </citation>
    <scope>IDENTIFICATION</scope>
</reference>
<proteinExistence type="predicted"/>
<protein>
    <submittedName>
        <fullName evidence="2">Uncharacterized protein</fullName>
    </submittedName>
</protein>
<dbReference type="STRING" id="303518.ENSPNYP00000018814"/>
<evidence type="ECO:0000256" key="1">
    <source>
        <dbReference type="SAM" id="MobiDB-lite"/>
    </source>
</evidence>